<dbReference type="Gene3D" id="1.10.287.4300">
    <property type="entry name" value="Stage III sporulation protein AH-like"/>
    <property type="match status" value="1"/>
</dbReference>
<reference evidence="3 4" key="1">
    <citation type="submission" date="2018-08" db="EMBL/GenBank/DDBJ databases">
        <title>A genome reference for cultivated species of the human gut microbiota.</title>
        <authorList>
            <person name="Zou Y."/>
            <person name="Xue W."/>
            <person name="Luo G."/>
        </authorList>
    </citation>
    <scope>NUCLEOTIDE SEQUENCE [LARGE SCALE GENOMIC DNA]</scope>
    <source>
        <strain evidence="3 4">AM28-39</strain>
    </source>
</reference>
<name>A0A3E2XI11_9FIRM</name>
<accession>A0A3E2XI11</accession>
<keyword evidence="2" id="KW-0472">Membrane</keyword>
<keyword evidence="1" id="KW-0175">Coiled coil</keyword>
<dbReference type="OrthoDB" id="9789991at2"/>
<dbReference type="Pfam" id="PF12685">
    <property type="entry name" value="SpoIIIAH"/>
    <property type="match status" value="1"/>
</dbReference>
<evidence type="ECO:0000256" key="2">
    <source>
        <dbReference type="SAM" id="Phobius"/>
    </source>
</evidence>
<comment type="caution">
    <text evidence="3">The sequence shown here is derived from an EMBL/GenBank/DDBJ whole genome shotgun (WGS) entry which is preliminary data.</text>
</comment>
<feature type="transmembrane region" description="Helical" evidence="2">
    <location>
        <begin position="9"/>
        <end position="27"/>
    </location>
</feature>
<evidence type="ECO:0000313" key="3">
    <source>
        <dbReference type="EMBL" id="RGC43691.1"/>
    </source>
</evidence>
<keyword evidence="2" id="KW-1133">Transmembrane helix</keyword>
<dbReference type="RefSeq" id="WP_117541631.1">
    <property type="nucleotide sequence ID" value="NZ_QVFD01000022.1"/>
</dbReference>
<feature type="coiled-coil region" evidence="1">
    <location>
        <begin position="37"/>
        <end position="64"/>
    </location>
</feature>
<sequence length="220" mass="23730">MKRLFRKNQIIITSLAIMIVIAGYLNFTADQTKPVKQEAAAETAEKIREENIQAEEAAAGAEADITSFPDEDLASVSAEAESTADTETPEGENVGEAVLTSSASAGAFSASAKLNREQVRSKNEASLLEIINNTDISEDMKADAIASMNRMTDRAEKELDAELLLEAKGFKDSVVSINDDSVDVIVGAAEITDEQKAQIEDIVTRKTERNVSDIVITTME</sequence>
<keyword evidence="2" id="KW-0812">Transmembrane</keyword>
<protein>
    <submittedName>
        <fullName evidence="3">SpoIIIAH-like family protein</fullName>
    </submittedName>
</protein>
<organism evidence="3 4">
    <name type="scientific">Coprococcus catus</name>
    <dbReference type="NCBI Taxonomy" id="116085"/>
    <lineage>
        <taxon>Bacteria</taxon>
        <taxon>Bacillati</taxon>
        <taxon>Bacillota</taxon>
        <taxon>Clostridia</taxon>
        <taxon>Lachnospirales</taxon>
        <taxon>Lachnospiraceae</taxon>
        <taxon>Coprococcus</taxon>
    </lineage>
</organism>
<dbReference type="InterPro" id="IPR038503">
    <property type="entry name" value="SpoIIIAH_sf"/>
</dbReference>
<proteinExistence type="predicted"/>
<dbReference type="InterPro" id="IPR024232">
    <property type="entry name" value="SpoIIIAH"/>
</dbReference>
<dbReference type="Proteomes" id="UP000261231">
    <property type="component" value="Unassembled WGS sequence"/>
</dbReference>
<evidence type="ECO:0000313" key="4">
    <source>
        <dbReference type="Proteomes" id="UP000261231"/>
    </source>
</evidence>
<dbReference type="EMBL" id="QVFD01000022">
    <property type="protein sequence ID" value="RGC43691.1"/>
    <property type="molecule type" value="Genomic_DNA"/>
</dbReference>
<keyword evidence="4" id="KW-1185">Reference proteome</keyword>
<evidence type="ECO:0000256" key="1">
    <source>
        <dbReference type="SAM" id="Coils"/>
    </source>
</evidence>
<gene>
    <name evidence="3" type="ORF">DW747_15235</name>
</gene>
<dbReference type="AlphaFoldDB" id="A0A3E2XI11"/>